<gene>
    <name evidence="4" type="primary">EFM5</name>
    <name evidence="4" type="ORF">MPSI1_001938</name>
</gene>
<dbReference type="Gene3D" id="3.40.50.720">
    <property type="entry name" value="NAD(P)-binding Rossmann-like Domain"/>
    <property type="match status" value="2"/>
</dbReference>
<feature type="compositionally biased region" description="Polar residues" evidence="1">
    <location>
        <begin position="544"/>
        <end position="562"/>
    </location>
</feature>
<dbReference type="EMBL" id="CP118376">
    <property type="protein sequence ID" value="WFD43277.1"/>
    <property type="molecule type" value="Genomic_DNA"/>
</dbReference>
<dbReference type="AlphaFoldDB" id="A0AAF0F9L3"/>
<keyword evidence="2" id="KW-0472">Membrane</keyword>
<protein>
    <submittedName>
        <fullName evidence="4">Protein-lysine N-methyltransferase efm5</fullName>
    </submittedName>
</protein>
<dbReference type="PROSITE" id="PS51257">
    <property type="entry name" value="PROKAR_LIPOPROTEIN"/>
    <property type="match status" value="1"/>
</dbReference>
<dbReference type="SUPFAM" id="SSF51735">
    <property type="entry name" value="NAD(P)-binding Rossmann-fold domains"/>
    <property type="match status" value="1"/>
</dbReference>
<name>A0AAF0F9L3_9BASI</name>
<dbReference type="Pfam" id="PF01370">
    <property type="entry name" value="Epimerase"/>
    <property type="match status" value="1"/>
</dbReference>
<dbReference type="PANTHER" id="PTHR12126:SF11">
    <property type="entry name" value="NADH DEHYDROGENASE [UBIQUINONE] 1 ALPHA SUBCOMPLEX SUBUNIT 9, MITOCHONDRIAL"/>
    <property type="match status" value="1"/>
</dbReference>
<evidence type="ECO:0000256" key="2">
    <source>
        <dbReference type="SAM" id="Phobius"/>
    </source>
</evidence>
<dbReference type="InterPro" id="IPR036291">
    <property type="entry name" value="NAD(P)-bd_dom_sf"/>
</dbReference>
<keyword evidence="5" id="KW-1185">Reference proteome</keyword>
<evidence type="ECO:0000259" key="3">
    <source>
        <dbReference type="Pfam" id="PF01370"/>
    </source>
</evidence>
<evidence type="ECO:0000313" key="4">
    <source>
        <dbReference type="EMBL" id="WFD43277.1"/>
    </source>
</evidence>
<evidence type="ECO:0000313" key="5">
    <source>
        <dbReference type="Proteomes" id="UP001214628"/>
    </source>
</evidence>
<evidence type="ECO:0000256" key="1">
    <source>
        <dbReference type="SAM" id="MobiDB-lite"/>
    </source>
</evidence>
<dbReference type="Proteomes" id="UP001214628">
    <property type="component" value="Chromosome 2"/>
</dbReference>
<reference evidence="4" key="1">
    <citation type="submission" date="2023-02" db="EMBL/GenBank/DDBJ databases">
        <title>Mating type loci evolution in Malassezia.</title>
        <authorList>
            <person name="Coelho M.A."/>
        </authorList>
    </citation>
    <scope>NUCLEOTIDE SEQUENCE</scope>
    <source>
        <strain evidence="4">CBS 14136</strain>
    </source>
</reference>
<dbReference type="InterPro" id="IPR051207">
    <property type="entry name" value="ComplexI_NDUFA9_subunit"/>
</dbReference>
<dbReference type="GO" id="GO:0005739">
    <property type="term" value="C:mitochondrion"/>
    <property type="evidence" value="ECO:0007669"/>
    <property type="project" value="TreeGrafter"/>
</dbReference>
<feature type="domain" description="NAD-dependent epimerase/dehydratase" evidence="3">
    <location>
        <begin position="20"/>
        <end position="93"/>
    </location>
</feature>
<feature type="transmembrane region" description="Helical" evidence="2">
    <location>
        <begin position="436"/>
        <end position="455"/>
    </location>
</feature>
<feature type="region of interest" description="Disordered" evidence="1">
    <location>
        <begin position="543"/>
        <end position="562"/>
    </location>
</feature>
<accession>A0AAF0F9L3</accession>
<dbReference type="PANTHER" id="PTHR12126">
    <property type="entry name" value="NADH-UBIQUINONE OXIDOREDUCTASE 39 KDA SUBUNIT-RELATED"/>
    <property type="match status" value="1"/>
</dbReference>
<dbReference type="InterPro" id="IPR001509">
    <property type="entry name" value="Epimerase_deHydtase"/>
</dbReference>
<organism evidence="4 5">
    <name type="scientific">Malassezia psittaci</name>
    <dbReference type="NCBI Taxonomy" id="1821823"/>
    <lineage>
        <taxon>Eukaryota</taxon>
        <taxon>Fungi</taxon>
        <taxon>Dikarya</taxon>
        <taxon>Basidiomycota</taxon>
        <taxon>Ustilaginomycotina</taxon>
        <taxon>Malasseziomycetes</taxon>
        <taxon>Malasseziales</taxon>
        <taxon>Malasseziaceae</taxon>
        <taxon>Malassezia</taxon>
    </lineage>
</organism>
<dbReference type="Pfam" id="PF10173">
    <property type="entry name" value="Mit_KHE1"/>
    <property type="match status" value="1"/>
</dbReference>
<dbReference type="InterPro" id="IPR018786">
    <property type="entry name" value="Mit_KHE1"/>
</dbReference>
<sequence>MVGRGPYGMGRNSVSGSVATVFGCTGFLGRYVVSKLAKRGTQVVVPYRDEDEKRHLRVLGDLGQIVPLEWDIRNEKQIEECLRHSDIVYNLTGRNYETNGYLRTKALGDSAVRRSFEGATIVRPATMYGHEDRFLNKLASWPTTWKLNHGQTKMAPVHSLDVAHALAQIGYADADAIGQTYVLPGPKTYTVRELLQLVEGLTYRNVLSPEINVPKWLFSMITGLGEKVAWWPMFNKDEVQRRFIDESLEIPAGCKSWADLGIEPDVLEDVAILYLRRFRSHLSYEQPMSNAQSGAIKVKKEPYRVPIVYVVRNALMEKQGDNTLKPSYMQRIVNRASDFWVGLGRNDKSSILDWRRRTYRIGERIMDQISYEEWELKNMDSKLGTPIRQLLADHQQQKQVESIKIQYPPQLTDPNQVLNSLSTLSVTRRPLHYRKLMYNILGIIITSPLFIVPGLPNLPTYYLMWRAWSHWRAYSITKEIDLLLENKLMEPIPNAALGDHLAAEPDKNAGNEWQIYLTRDKIEPLVRFFELSSQESIDLHRAQDQISAEVQKGSSPPSHDAT</sequence>
<dbReference type="CDD" id="cd05271">
    <property type="entry name" value="NDUFA9_like_SDR_a"/>
    <property type="match status" value="1"/>
</dbReference>
<keyword evidence="2" id="KW-0812">Transmembrane</keyword>
<dbReference type="GO" id="GO:0044877">
    <property type="term" value="F:protein-containing complex binding"/>
    <property type="evidence" value="ECO:0007669"/>
    <property type="project" value="TreeGrafter"/>
</dbReference>
<proteinExistence type="predicted"/>
<keyword evidence="2" id="KW-1133">Transmembrane helix</keyword>